<dbReference type="InterPro" id="IPR009492">
    <property type="entry name" value="TniQ"/>
</dbReference>
<dbReference type="Pfam" id="PF06527">
    <property type="entry name" value="TniQ"/>
    <property type="match status" value="1"/>
</dbReference>
<feature type="domain" description="TniQ" evidence="2">
    <location>
        <begin position="5"/>
        <end position="167"/>
    </location>
</feature>
<name>A0ABV3JNE2_9ACTN</name>
<evidence type="ECO:0000259" key="2">
    <source>
        <dbReference type="Pfam" id="PF06527"/>
    </source>
</evidence>
<keyword evidence="4" id="KW-1185">Reference proteome</keyword>
<protein>
    <submittedName>
        <fullName evidence="3">TniQ family protein</fullName>
    </submittedName>
</protein>
<accession>A0ABV3JNE2</accession>
<comment type="caution">
    <text evidence="3">The sequence shown here is derived from an EMBL/GenBank/DDBJ whole genome shotgun (WGS) entry which is preliminary data.</text>
</comment>
<evidence type="ECO:0000313" key="4">
    <source>
        <dbReference type="Proteomes" id="UP001552527"/>
    </source>
</evidence>
<proteinExistence type="predicted"/>
<gene>
    <name evidence="3" type="ORF">AB0K95_30775</name>
</gene>
<dbReference type="EMBL" id="JBFATE010000017">
    <property type="protein sequence ID" value="MEV5249609.1"/>
    <property type="molecule type" value="Genomic_DNA"/>
</dbReference>
<evidence type="ECO:0000313" key="3">
    <source>
        <dbReference type="EMBL" id="MEV5249609.1"/>
    </source>
</evidence>
<reference evidence="3 4" key="1">
    <citation type="submission" date="2024-06" db="EMBL/GenBank/DDBJ databases">
        <title>The Natural Products Discovery Center: Release of the First 8490 Sequenced Strains for Exploring Actinobacteria Biosynthetic Diversity.</title>
        <authorList>
            <person name="Kalkreuter E."/>
            <person name="Kautsar S.A."/>
            <person name="Yang D."/>
            <person name="Bader C.D."/>
            <person name="Teijaro C.N."/>
            <person name="Fluegel L."/>
            <person name="Davis C.M."/>
            <person name="Simpson J.R."/>
            <person name="Lauterbach L."/>
            <person name="Steele A.D."/>
            <person name="Gui C."/>
            <person name="Meng S."/>
            <person name="Li G."/>
            <person name="Viehrig K."/>
            <person name="Ye F."/>
            <person name="Su P."/>
            <person name="Kiefer A.F."/>
            <person name="Nichols A."/>
            <person name="Cepeda A.J."/>
            <person name="Yan W."/>
            <person name="Fan B."/>
            <person name="Jiang Y."/>
            <person name="Adhikari A."/>
            <person name="Zheng C.-J."/>
            <person name="Schuster L."/>
            <person name="Cowan T.M."/>
            <person name="Smanski M.J."/>
            <person name="Chevrette M.G."/>
            <person name="De Carvalho L.P.S."/>
            <person name="Shen B."/>
        </authorList>
    </citation>
    <scope>NUCLEOTIDE SEQUENCE [LARGE SCALE GENOMIC DNA]</scope>
    <source>
        <strain evidence="3 4">NPDC052768</strain>
    </source>
</reference>
<dbReference type="Proteomes" id="UP001552527">
    <property type="component" value="Unassembled WGS sequence"/>
</dbReference>
<organism evidence="3 4">
    <name type="scientific">Streptomyces werraensis</name>
    <dbReference type="NCBI Taxonomy" id="68284"/>
    <lineage>
        <taxon>Bacteria</taxon>
        <taxon>Bacillati</taxon>
        <taxon>Actinomycetota</taxon>
        <taxon>Actinomycetes</taxon>
        <taxon>Kitasatosporales</taxon>
        <taxon>Streptomycetaceae</taxon>
        <taxon>Streptomyces</taxon>
    </lineage>
</organism>
<dbReference type="RefSeq" id="WP_364026926.1">
    <property type="nucleotide sequence ID" value="NZ_JBFATD010000026.1"/>
</dbReference>
<evidence type="ECO:0000256" key="1">
    <source>
        <dbReference type="SAM" id="MobiDB-lite"/>
    </source>
</evidence>
<feature type="region of interest" description="Disordered" evidence="1">
    <location>
        <begin position="92"/>
        <end position="113"/>
    </location>
</feature>
<sequence>MRGVLRVPPLGGETTWSYLCRLAARYGMDGAVLLDGWRQANRRPRPRRGSTTAAVVEVLFDVVGQELLEELSGISQSTLARALPTWQQGPAAFASASGTPRTGPNCGRAPEGPWPGRLEAGRVRFQDARTFGSVAIACGLCTARRTGHPVHAARYLPPWRRVCHRHQRWQSDAGRDEQPGWLGVVTCPEIGHAQQRWPALARHTARRGHDPCQAFALARTIVLRWWQQAPAWRAERIWPARVHRLTHGAAGGPETVWSAAVRDAAVLPETIAVAQALMDPACIRLAHADRGHRRPGGWGAGGRFVHHLGHRLSRPWLGPLLNVDYTSPLHAWIDAAVPLSTAPVRS</sequence>